<dbReference type="Proteomes" id="UP000482800">
    <property type="component" value="Unassembled WGS sequence"/>
</dbReference>
<proteinExistence type="predicted"/>
<name>A0A6V8K801_9ACTN</name>
<sequence length="203" mass="21197">MRSNWPVLLVASTAVALGATGCADPAPAGDRVVRAQAYAVDSSPDSALAFFDNAYVFEGTVTAVRADRRVADSLSGGRTIEAVYTPVTVVVERSYVGDAAAGSKVTVRSMGGKAGGLRYVIDEAPAKSTFTPGTRLVIFGGVRSTLDLEPEPAITPHFVYKAAGDVFVDVTYAETPDPARTRIPAVDLRHKLEALSAKAGPRG</sequence>
<dbReference type="RefSeq" id="WP_173060381.1">
    <property type="nucleotide sequence ID" value="NZ_BAABGO010000019.1"/>
</dbReference>
<evidence type="ECO:0008006" key="3">
    <source>
        <dbReference type="Google" id="ProtNLM"/>
    </source>
</evidence>
<comment type="caution">
    <text evidence="1">The sequence shown here is derived from an EMBL/GenBank/DDBJ whole genome shotgun (WGS) entry which is preliminary data.</text>
</comment>
<protein>
    <recommendedName>
        <fullName evidence="3">Lipoprotein</fullName>
    </recommendedName>
</protein>
<keyword evidence="2" id="KW-1185">Reference proteome</keyword>
<gene>
    <name evidence="1" type="ORF">Phou_055130</name>
</gene>
<dbReference type="AlphaFoldDB" id="A0A6V8K801"/>
<evidence type="ECO:0000313" key="1">
    <source>
        <dbReference type="EMBL" id="GFJ81333.1"/>
    </source>
</evidence>
<evidence type="ECO:0000313" key="2">
    <source>
        <dbReference type="Proteomes" id="UP000482800"/>
    </source>
</evidence>
<dbReference type="EMBL" id="BLPF01000002">
    <property type="protein sequence ID" value="GFJ81333.1"/>
    <property type="molecule type" value="Genomic_DNA"/>
</dbReference>
<accession>A0A6V8K801</accession>
<organism evidence="1 2">
    <name type="scientific">Phytohabitans houttuyneae</name>
    <dbReference type="NCBI Taxonomy" id="1076126"/>
    <lineage>
        <taxon>Bacteria</taxon>
        <taxon>Bacillati</taxon>
        <taxon>Actinomycetota</taxon>
        <taxon>Actinomycetes</taxon>
        <taxon>Micromonosporales</taxon>
        <taxon>Micromonosporaceae</taxon>
    </lineage>
</organism>
<reference evidence="1 2" key="2">
    <citation type="submission" date="2020-03" db="EMBL/GenBank/DDBJ databases">
        <authorList>
            <person name="Ichikawa N."/>
            <person name="Kimura A."/>
            <person name="Kitahashi Y."/>
            <person name="Uohara A."/>
        </authorList>
    </citation>
    <scope>NUCLEOTIDE SEQUENCE [LARGE SCALE GENOMIC DNA]</scope>
    <source>
        <strain evidence="1 2">NBRC 108639</strain>
    </source>
</reference>
<reference evidence="1 2" key="1">
    <citation type="submission" date="2020-03" db="EMBL/GenBank/DDBJ databases">
        <title>Whole genome shotgun sequence of Phytohabitans houttuyneae NBRC 108639.</title>
        <authorList>
            <person name="Komaki H."/>
            <person name="Tamura T."/>
        </authorList>
    </citation>
    <scope>NUCLEOTIDE SEQUENCE [LARGE SCALE GENOMIC DNA]</scope>
    <source>
        <strain evidence="1 2">NBRC 108639</strain>
    </source>
</reference>
<dbReference type="PROSITE" id="PS51257">
    <property type="entry name" value="PROKAR_LIPOPROTEIN"/>
    <property type="match status" value="1"/>
</dbReference>